<evidence type="ECO:0000313" key="2">
    <source>
        <dbReference type="EMBL" id="BBO89262.1"/>
    </source>
</evidence>
<keyword evidence="3" id="KW-1185">Reference proteome</keyword>
<dbReference type="SMART" id="SM00471">
    <property type="entry name" value="HDc"/>
    <property type="match status" value="1"/>
</dbReference>
<dbReference type="EMBL" id="AP021879">
    <property type="protein sequence ID" value="BBO89262.1"/>
    <property type="molecule type" value="Genomic_DNA"/>
</dbReference>
<dbReference type="InterPro" id="IPR013976">
    <property type="entry name" value="HDOD"/>
</dbReference>
<reference evidence="2 3" key="1">
    <citation type="submission" date="2019-11" db="EMBL/GenBank/DDBJ databases">
        <title>Comparative genomics of hydrocarbon-degrading Desulfosarcina strains.</title>
        <authorList>
            <person name="Watanabe M."/>
            <person name="Kojima H."/>
            <person name="Fukui M."/>
        </authorList>
    </citation>
    <scope>NUCLEOTIDE SEQUENCE [LARGE SCALE GENOMIC DNA]</scope>
    <source>
        <strain evidence="3">oXyS1</strain>
    </source>
</reference>
<feature type="domain" description="HDOD" evidence="1">
    <location>
        <begin position="23"/>
        <end position="216"/>
    </location>
</feature>
<dbReference type="Gene3D" id="1.10.3210.10">
    <property type="entry name" value="Hypothetical protein af1432"/>
    <property type="match status" value="1"/>
</dbReference>
<dbReference type="PROSITE" id="PS51833">
    <property type="entry name" value="HDOD"/>
    <property type="match status" value="1"/>
</dbReference>
<proteinExistence type="predicted"/>
<evidence type="ECO:0000259" key="1">
    <source>
        <dbReference type="PROSITE" id="PS51833"/>
    </source>
</evidence>
<sequence length="280" mass="30980">MQPQEPSFLEIIKAYLGSSKAVLPVFSATGMKIQREAAKAEPDTGVIERMITCDPSLTSQILRISNSAFYKGLQKVATVRTAIVRLGNQEIANIAILVSQKKQFKAKEPFINALMQNLWRHSVGTAISAQWIANRCGLKAKAQEAFTAGLLHDMGKLLILTVTDAVKRNGMLKQMPAERLLSEVMDNFHALYGYALLRHWNLPDAYCRIARDHHKSGPEKGNGLMMMVRLADKTTNCLGIGLHPPDACVLAATPEADYFGLSEVTLAELEIKLEDSKVFW</sequence>
<gene>
    <name evidence="2" type="ORF">DSCOOX_24420</name>
</gene>
<dbReference type="Pfam" id="PF08668">
    <property type="entry name" value="HDOD"/>
    <property type="match status" value="1"/>
</dbReference>
<dbReference type="CDD" id="cd00077">
    <property type="entry name" value="HDc"/>
    <property type="match status" value="1"/>
</dbReference>
<dbReference type="Proteomes" id="UP000422108">
    <property type="component" value="Chromosome"/>
</dbReference>
<name>A0A5K8A9J1_9BACT</name>
<dbReference type="InterPro" id="IPR003607">
    <property type="entry name" value="HD/PDEase_dom"/>
</dbReference>
<dbReference type="InterPro" id="IPR052340">
    <property type="entry name" value="RNase_Y/CdgJ"/>
</dbReference>
<accession>A0A5K8A9J1</accession>
<dbReference type="PANTHER" id="PTHR33525">
    <property type="match status" value="1"/>
</dbReference>
<dbReference type="SUPFAM" id="SSF109604">
    <property type="entry name" value="HD-domain/PDEase-like"/>
    <property type="match status" value="1"/>
</dbReference>
<protein>
    <recommendedName>
        <fullName evidence="1">HDOD domain-containing protein</fullName>
    </recommendedName>
</protein>
<dbReference type="NCBIfam" id="TIGR00277">
    <property type="entry name" value="HDIG"/>
    <property type="match status" value="1"/>
</dbReference>
<organism evidence="2 3">
    <name type="scientific">Desulfosarcina ovata subsp. ovata</name>
    <dbReference type="NCBI Taxonomy" id="2752305"/>
    <lineage>
        <taxon>Bacteria</taxon>
        <taxon>Pseudomonadati</taxon>
        <taxon>Thermodesulfobacteriota</taxon>
        <taxon>Desulfobacteria</taxon>
        <taxon>Desulfobacterales</taxon>
        <taxon>Desulfosarcinaceae</taxon>
        <taxon>Desulfosarcina</taxon>
    </lineage>
</organism>
<dbReference type="AlphaFoldDB" id="A0A5K8A9J1"/>
<dbReference type="InterPro" id="IPR006675">
    <property type="entry name" value="HDIG_dom"/>
</dbReference>
<dbReference type="PANTHER" id="PTHR33525:SF3">
    <property type="entry name" value="RIBONUCLEASE Y"/>
    <property type="match status" value="1"/>
</dbReference>
<evidence type="ECO:0000313" key="3">
    <source>
        <dbReference type="Proteomes" id="UP000422108"/>
    </source>
</evidence>
<dbReference type="RefSeq" id="WP_155310485.1">
    <property type="nucleotide sequence ID" value="NZ_AP021879.1"/>
</dbReference>